<evidence type="ECO:0000259" key="5">
    <source>
        <dbReference type="PROSITE" id="PS51736"/>
    </source>
</evidence>
<sequence>MKVAIYVRVSTTKQEGRNQELQLINYCKTKGYEIKNTYSDVISGKETSRPAFDSLFKDARMRKFDLVLFWALDRFSRSGTLYTLQKLKELENLGIKWESYTEPYFSSIGEFKDVILSIMSTLAKMEREKISQRTKAGLAASKKRHLVGKRGTDKKQRRKRSDVGVKRGVNISKGN</sequence>
<dbReference type="GO" id="GO:0000150">
    <property type="term" value="F:DNA strand exchange activity"/>
    <property type="evidence" value="ECO:0007669"/>
    <property type="project" value="InterPro"/>
</dbReference>
<dbReference type="PANTHER" id="PTHR30461:SF2">
    <property type="entry name" value="SERINE RECOMBINASE PINE-RELATED"/>
    <property type="match status" value="1"/>
</dbReference>
<reference evidence="6" key="1">
    <citation type="journal article" date="2015" name="Nature">
        <title>Complex archaea that bridge the gap between prokaryotes and eukaryotes.</title>
        <authorList>
            <person name="Spang A."/>
            <person name="Saw J.H."/>
            <person name="Jorgensen S.L."/>
            <person name="Zaremba-Niedzwiedzka K."/>
            <person name="Martijn J."/>
            <person name="Lind A.E."/>
            <person name="van Eijk R."/>
            <person name="Schleper C."/>
            <person name="Guy L."/>
            <person name="Ettema T.J."/>
        </authorList>
    </citation>
    <scope>NUCLEOTIDE SEQUENCE</scope>
</reference>
<dbReference type="GO" id="GO:0003677">
    <property type="term" value="F:DNA binding"/>
    <property type="evidence" value="ECO:0007669"/>
    <property type="project" value="UniProtKB-KW"/>
</dbReference>
<protein>
    <recommendedName>
        <fullName evidence="5">Resolvase/invertase-type recombinase catalytic domain-containing protein</fullName>
    </recommendedName>
</protein>
<comment type="caution">
    <text evidence="6">The sequence shown here is derived from an EMBL/GenBank/DDBJ whole genome shotgun (WGS) entry which is preliminary data.</text>
</comment>
<dbReference type="PANTHER" id="PTHR30461">
    <property type="entry name" value="DNA-INVERTASE FROM LAMBDOID PROPHAGE"/>
    <property type="match status" value="1"/>
</dbReference>
<dbReference type="AlphaFoldDB" id="A0A0F9G8R4"/>
<dbReference type="Gene3D" id="3.40.50.1390">
    <property type="entry name" value="Resolvase, N-terminal catalytic domain"/>
    <property type="match status" value="1"/>
</dbReference>
<dbReference type="InterPro" id="IPR006118">
    <property type="entry name" value="Recombinase_CS"/>
</dbReference>
<gene>
    <name evidence="6" type="ORF">LCGC14_2150340</name>
</gene>
<feature type="domain" description="Resolvase/invertase-type recombinase catalytic" evidence="5">
    <location>
        <begin position="2"/>
        <end position="145"/>
    </location>
</feature>
<dbReference type="EMBL" id="LAZR01027381">
    <property type="protein sequence ID" value="KKL65905.1"/>
    <property type="molecule type" value="Genomic_DNA"/>
</dbReference>
<dbReference type="CDD" id="cd03768">
    <property type="entry name" value="SR_ResInv"/>
    <property type="match status" value="1"/>
</dbReference>
<name>A0A0F9G8R4_9ZZZZ</name>
<dbReference type="InterPro" id="IPR006119">
    <property type="entry name" value="Resolv_N"/>
</dbReference>
<evidence type="ECO:0000256" key="2">
    <source>
        <dbReference type="ARBA" id="ARBA00023125"/>
    </source>
</evidence>
<dbReference type="Pfam" id="PF00239">
    <property type="entry name" value="Resolvase"/>
    <property type="match status" value="1"/>
</dbReference>
<proteinExistence type="predicted"/>
<dbReference type="PROSITE" id="PS00397">
    <property type="entry name" value="RECOMBINASES_1"/>
    <property type="match status" value="1"/>
</dbReference>
<keyword evidence="1" id="KW-0229">DNA integration</keyword>
<dbReference type="InterPro" id="IPR036162">
    <property type="entry name" value="Resolvase-like_N_sf"/>
</dbReference>
<evidence type="ECO:0000256" key="3">
    <source>
        <dbReference type="ARBA" id="ARBA00023172"/>
    </source>
</evidence>
<keyword evidence="2" id="KW-0238">DNA-binding</keyword>
<dbReference type="GO" id="GO:0015074">
    <property type="term" value="P:DNA integration"/>
    <property type="evidence" value="ECO:0007669"/>
    <property type="project" value="UniProtKB-KW"/>
</dbReference>
<evidence type="ECO:0000256" key="4">
    <source>
        <dbReference type="SAM" id="MobiDB-lite"/>
    </source>
</evidence>
<organism evidence="6">
    <name type="scientific">marine sediment metagenome</name>
    <dbReference type="NCBI Taxonomy" id="412755"/>
    <lineage>
        <taxon>unclassified sequences</taxon>
        <taxon>metagenomes</taxon>
        <taxon>ecological metagenomes</taxon>
    </lineage>
</organism>
<dbReference type="InterPro" id="IPR050639">
    <property type="entry name" value="SSR_resolvase"/>
</dbReference>
<evidence type="ECO:0000256" key="1">
    <source>
        <dbReference type="ARBA" id="ARBA00022908"/>
    </source>
</evidence>
<accession>A0A0F9G8R4</accession>
<evidence type="ECO:0000313" key="6">
    <source>
        <dbReference type="EMBL" id="KKL65905.1"/>
    </source>
</evidence>
<feature type="region of interest" description="Disordered" evidence="4">
    <location>
        <begin position="133"/>
        <end position="175"/>
    </location>
</feature>
<dbReference type="SUPFAM" id="SSF53041">
    <property type="entry name" value="Resolvase-like"/>
    <property type="match status" value="1"/>
</dbReference>
<dbReference type="SMART" id="SM00857">
    <property type="entry name" value="Resolvase"/>
    <property type="match status" value="1"/>
</dbReference>
<dbReference type="PROSITE" id="PS51736">
    <property type="entry name" value="RECOMBINASES_3"/>
    <property type="match status" value="1"/>
</dbReference>
<keyword evidence="3" id="KW-0233">DNA recombination</keyword>